<proteinExistence type="predicted"/>
<keyword evidence="5" id="KW-1185">Reference proteome</keyword>
<dbReference type="GO" id="GO:0004553">
    <property type="term" value="F:hydrolase activity, hydrolyzing O-glycosyl compounds"/>
    <property type="evidence" value="ECO:0007669"/>
    <property type="project" value="UniProtKB-ARBA"/>
</dbReference>
<feature type="chain" id="PRO_5030178817" evidence="2">
    <location>
        <begin position="20"/>
        <end position="623"/>
    </location>
</feature>
<dbReference type="Gene3D" id="2.120.10.30">
    <property type="entry name" value="TolB, C-terminal domain"/>
    <property type="match status" value="3"/>
</dbReference>
<dbReference type="NCBIfam" id="TIGR04183">
    <property type="entry name" value="Por_Secre_tail"/>
    <property type="match status" value="1"/>
</dbReference>
<evidence type="ECO:0000259" key="3">
    <source>
        <dbReference type="Pfam" id="PF18962"/>
    </source>
</evidence>
<dbReference type="InterPro" id="IPR011042">
    <property type="entry name" value="6-blade_b-propeller_TolB-like"/>
</dbReference>
<dbReference type="PANTHER" id="PTHR13833">
    <property type="match status" value="1"/>
</dbReference>
<dbReference type="Gene3D" id="2.60.120.200">
    <property type="match status" value="1"/>
</dbReference>
<dbReference type="SUPFAM" id="SSF49899">
    <property type="entry name" value="Concanavalin A-like lectins/glucanases"/>
    <property type="match status" value="1"/>
</dbReference>
<dbReference type="OrthoDB" id="791543at2"/>
<dbReference type="SUPFAM" id="SSF101898">
    <property type="entry name" value="NHL repeat"/>
    <property type="match status" value="1"/>
</dbReference>
<evidence type="ECO:0000256" key="2">
    <source>
        <dbReference type="SAM" id="SignalP"/>
    </source>
</evidence>
<dbReference type="Proteomes" id="UP000319848">
    <property type="component" value="Unassembled WGS sequence"/>
</dbReference>
<accession>V6S5N1</accession>
<dbReference type="CDD" id="cd14953">
    <property type="entry name" value="NHL_like_1"/>
    <property type="match status" value="1"/>
</dbReference>
<dbReference type="PANTHER" id="PTHR13833:SF71">
    <property type="entry name" value="NHL DOMAIN-CONTAINING PROTEIN"/>
    <property type="match status" value="1"/>
</dbReference>
<feature type="signal peptide" evidence="2">
    <location>
        <begin position="1"/>
        <end position="19"/>
    </location>
</feature>
<sequence>MKTKLFSFLLVLFCSMLNAQTISTMAGATQGYAEGIGTAAQFSYPYGIAFDGGGAVVVTDQGNYKVRKIFSDNSTSLLAGSTYGFVNATGAAAKFGSVAGVARDGFNNTFVCDPENNCIRKITSSGVVTTFAGGTQGTADGVGTAAQFYMPYGLTIDASGNLYVSDMYNNRVRKISSAGVVTTLAGSTNGYADGTGSAAQFSYPSGIAVDASGNVYVGENCRIRKITPAGVVTTFAGGTQGYLDGNGANARFNNGISAIVTDSNNNLYVADTHNYRIRKITPSADVTTYAGRGFNGTTNGDVSVATFGTITGLAIDRVNNILYLADYGNNNIRKILPPSGAPSPQTIAEYSFDNVYTNLLGAAPFASNAGISFTTDRHGVANRAINIANTGTTATVTGLPYGNLPRTIAFWAKLNTIQTPYNMTFSYGQSNTSNACGGSFNASYVDFFGYANNLQAPSANVQGVWYHFTYTYDGTTAKIYKNGALLTGVLKTWNTLNNNDLFKLGVGVGGELNFNGAIDDLKIYNYVLSDTQISNLYTNNTLSASNFSQNSLEVKLYPNPVHNILTLETALEIQSVEIYTIQGQKVLSSNQKQINVSGLAAGMYVVAIQDVENNSTTKKIIIK</sequence>
<dbReference type="Pfam" id="PF13385">
    <property type="entry name" value="Laminin_G_3"/>
    <property type="match status" value="1"/>
</dbReference>
<comment type="caution">
    <text evidence="4">The sequence shown here is derived from an EMBL/GenBank/DDBJ whole genome shotgun (WGS) entry which is preliminary data.</text>
</comment>
<gene>
    <name evidence="4" type="ORF">IP98_02298</name>
</gene>
<dbReference type="GO" id="GO:0005975">
    <property type="term" value="P:carbohydrate metabolic process"/>
    <property type="evidence" value="ECO:0007669"/>
    <property type="project" value="UniProtKB-ARBA"/>
</dbReference>
<dbReference type="AlphaFoldDB" id="V6S5N1"/>
<evidence type="ECO:0000313" key="5">
    <source>
        <dbReference type="Proteomes" id="UP000319848"/>
    </source>
</evidence>
<dbReference type="EMBL" id="VLKQ01000010">
    <property type="protein sequence ID" value="TWI10484.1"/>
    <property type="molecule type" value="Genomic_DNA"/>
</dbReference>
<feature type="domain" description="Secretion system C-terminal sorting" evidence="3">
    <location>
        <begin position="556"/>
        <end position="622"/>
    </location>
</feature>
<protein>
    <submittedName>
        <fullName evidence="4">Putative secreted protein (Por secretion system target)</fullName>
    </submittedName>
</protein>
<dbReference type="STRING" id="1341154.FCR2A7T_00290"/>
<evidence type="ECO:0000256" key="1">
    <source>
        <dbReference type="ARBA" id="ARBA00022729"/>
    </source>
</evidence>
<reference evidence="4 5" key="1">
    <citation type="journal article" date="2015" name="Stand. Genomic Sci.">
        <title>Genomic Encyclopedia of Bacterial and Archaeal Type Strains, Phase III: the genomes of soil and plant-associated and newly described type strains.</title>
        <authorList>
            <person name="Whitman W.B."/>
            <person name="Woyke T."/>
            <person name="Klenk H.P."/>
            <person name="Zhou Y."/>
            <person name="Lilburn T.G."/>
            <person name="Beck B.J."/>
            <person name="De Vos P."/>
            <person name="Vandamme P."/>
            <person name="Eisen J.A."/>
            <person name="Garrity G."/>
            <person name="Hugenholtz P."/>
            <person name="Kyrpides N.C."/>
        </authorList>
    </citation>
    <scope>NUCLEOTIDE SEQUENCE [LARGE SCALE GENOMIC DNA]</scope>
    <source>
        <strain evidence="4 5">CGMCC 1.7270</strain>
    </source>
</reference>
<dbReference type="InterPro" id="IPR026444">
    <property type="entry name" value="Secre_tail"/>
</dbReference>
<dbReference type="RefSeq" id="WP_023569231.1">
    <property type="nucleotide sequence ID" value="NZ_AVBI01000001.1"/>
</dbReference>
<dbReference type="InterPro" id="IPR013320">
    <property type="entry name" value="ConA-like_dom_sf"/>
</dbReference>
<organism evidence="4 5">
    <name type="scientific">Flavobacterium cauense R2A-7</name>
    <dbReference type="NCBI Taxonomy" id="1341154"/>
    <lineage>
        <taxon>Bacteria</taxon>
        <taxon>Pseudomonadati</taxon>
        <taxon>Bacteroidota</taxon>
        <taxon>Flavobacteriia</taxon>
        <taxon>Flavobacteriales</taxon>
        <taxon>Flavobacteriaceae</taxon>
        <taxon>Flavobacterium</taxon>
    </lineage>
</organism>
<evidence type="ECO:0000313" key="4">
    <source>
        <dbReference type="EMBL" id="TWI10484.1"/>
    </source>
</evidence>
<keyword evidence="1 2" id="KW-0732">Signal</keyword>
<name>V6S5N1_9FLAO</name>
<dbReference type="Pfam" id="PF18962">
    <property type="entry name" value="Por_Secre_tail"/>
    <property type="match status" value="1"/>
</dbReference>